<dbReference type="InterPro" id="IPR036691">
    <property type="entry name" value="Endo/exonu/phosph_ase_sf"/>
</dbReference>
<dbReference type="InterPro" id="IPR027417">
    <property type="entry name" value="P-loop_NTPase"/>
</dbReference>
<dbReference type="Pfam" id="PF00931">
    <property type="entry name" value="NB-ARC"/>
    <property type="match status" value="1"/>
</dbReference>
<keyword evidence="2" id="KW-0611">Plant defense</keyword>
<dbReference type="Pfam" id="PF23598">
    <property type="entry name" value="LRR_14"/>
    <property type="match status" value="1"/>
</dbReference>
<dbReference type="InterPro" id="IPR002182">
    <property type="entry name" value="NB-ARC"/>
</dbReference>
<dbReference type="InterPro" id="IPR042197">
    <property type="entry name" value="Apaf_helical"/>
</dbReference>
<dbReference type="EMBL" id="CAJGYO010000010">
    <property type="protein sequence ID" value="CAD6257373.1"/>
    <property type="molecule type" value="Genomic_DNA"/>
</dbReference>
<name>A0A811QIL7_9POAL</name>
<dbReference type="Pfam" id="PF03372">
    <property type="entry name" value="Exo_endo_phos"/>
    <property type="match status" value="1"/>
</dbReference>
<dbReference type="FunFam" id="1.10.10.10:FF:000322">
    <property type="entry name" value="Probable disease resistance protein At1g63360"/>
    <property type="match status" value="1"/>
</dbReference>
<evidence type="ECO:0000259" key="4">
    <source>
        <dbReference type="Pfam" id="PF00931"/>
    </source>
</evidence>
<feature type="domain" description="Disease resistance protein winged helix" evidence="6">
    <location>
        <begin position="1192"/>
        <end position="1263"/>
    </location>
</feature>
<keyword evidence="1" id="KW-0677">Repeat</keyword>
<dbReference type="OrthoDB" id="786283at2759"/>
<dbReference type="PANTHER" id="PTHR23155:SF1166">
    <property type="entry name" value="NB-ARC DOMAIN CONTAINING PROTEIN, EXPRESSED"/>
    <property type="match status" value="1"/>
</dbReference>
<protein>
    <submittedName>
        <fullName evidence="8">Uncharacterized protein</fullName>
    </submittedName>
</protein>
<sequence>MTEAALLALSKIGSYLGGEAATFIATKFSNLIELPNTVRRIRWELLMMNIFIRKTVHELLPTQVSSPEQQFPQYSLPQHVKDENLVGLKEEREQSKEWLIPNAPVNMKYIPALKVVALLGMGGMGKTTLLTSVYDKQKDIFEIHAWLTVSQTYRSVDALLKKLLKIVSASEHTTAAHVNSVNQKEATIESHERWLPTSPLLTSCLPPAPRWRPPRVRRPPPRLPALLPPLLRRRFPPPTLSPHAASFVPRGRSKRERWNDNYPSASSSDGSPRSYRDIVLSSTGPASSAASAAAGAPKAVGASAAAAAQRGAAVGASRGPTAVLQRAPPPRRHAYAQPRRAAAPDAEGWQKFESRAARRRRRRVVRPRRQVPADLAGAGLATEENPPRSPAALGSPWTSPPPEFRSLGSPPGLGKRSANPLQVYSRRRSRPRGAALPESSTLAPTIELEAEVSPKSPCIPAGDVAAPAPSPAATPLNHDTFISKLSRRTAGLLPVPTISKRRAKALPPGETPRRSRRLVGAVAEFQPVDWARRSKKKVMRSLEIISEQNGVCQQAEEEYCKLFENPLPDIHLIGLAALFNWSIPEFCEDDDQVAKILIWNVRGLNSTARQDSLRTLVEASRSDIVCIQETKISTSARRVILSALGTDFSEFAELPSVGASGGILVAWRHHLGTAGACHVNNNSVTVQLCPVNGVSWWLTCVYGPQGMDEKIQFLLELRDIRGGCPDPWVLVGDFNLIYKEEDKNNDNYNRAMMGRFRRLINDLAIKEIPLHGRKYTWSNQQNNPTLVKLDRVFCSVDWEDLFPNCLLQSVASEDSDHCPLLLGLQDNKSGRRRFHFEVFWPKLEGFQETIAAAWASVPAGPCPFSTLNLKFKAATKALQSWSDKSVGHVNSQLALAREILHQLEIAQDSRTLSPREDWLKNNLKKHCLALASLKRTIARLRSRIDWVRDGDANTKFFQLHARHRKRKNFIGKLVSGDQIYTKHEDKARLLDEFYEGLLGTSLDRARTINLDALGILSHDLADLELPFTEEEVWKTIKQLPPDKAPGPDGFTGRFYKACWQVIKKDIMAAVSAVWSRIFAGFEGLSLSAFPSELQNLATLIVKQSEDLPLVKCPSELQEITIDIVKKCRGLPLAIVSVGSRLSSRKQIVPVWRQMCNELPCELEKDDQVQRIINLSYYDLPSDLRNCFVYCSLFPEDYHFSKDDLVRLWVAEGFVEKKGDSTLEEVAEGYLSELIHRNMLQLVENDELGRVNTCKMHDILRELALCISKAEIFGTVNDFGAMVQMDTDVRRISSYGWKKTKKNKSKMKFPHLRTLMASDTIVDYVPSILSKSKYLTVLELQNSDFQELPTSIGNLFNLKYIGLRNTRITSLPDSIKNLCNLQTLDVKSTSIKALPPGIVKLTKLRHLLADKFADKNQSEFRYFIGVEAPEGLSNLEDLQTLETVQASMDLPEQLDKLLHLRSLWIDNITSAVLPTVEGFLLPCQLFYFFPVCFYLQLMKMRHFS</sequence>
<dbReference type="InterPro" id="IPR055414">
    <property type="entry name" value="LRR_R13L4/SHOC2-like"/>
</dbReference>
<dbReference type="SUPFAM" id="SSF52058">
    <property type="entry name" value="L domain-like"/>
    <property type="match status" value="1"/>
</dbReference>
<evidence type="ECO:0000256" key="3">
    <source>
        <dbReference type="SAM" id="MobiDB-lite"/>
    </source>
</evidence>
<dbReference type="GO" id="GO:0002758">
    <property type="term" value="P:innate immune response-activating signaling pathway"/>
    <property type="evidence" value="ECO:0007669"/>
    <property type="project" value="UniProtKB-ARBA"/>
</dbReference>
<dbReference type="InterPro" id="IPR044974">
    <property type="entry name" value="Disease_R_plants"/>
</dbReference>
<dbReference type="SUPFAM" id="SSF52540">
    <property type="entry name" value="P-loop containing nucleoside triphosphate hydrolases"/>
    <property type="match status" value="2"/>
</dbReference>
<evidence type="ECO:0000256" key="1">
    <source>
        <dbReference type="ARBA" id="ARBA00022737"/>
    </source>
</evidence>
<dbReference type="Gene3D" id="1.10.8.430">
    <property type="entry name" value="Helical domain of apoptotic protease-activating factors"/>
    <property type="match status" value="1"/>
</dbReference>
<feature type="region of interest" description="Disordered" evidence="3">
    <location>
        <begin position="313"/>
        <end position="442"/>
    </location>
</feature>
<dbReference type="InterPro" id="IPR005135">
    <property type="entry name" value="Endo/exonuclease/phosphatase"/>
</dbReference>
<dbReference type="GO" id="GO:0043531">
    <property type="term" value="F:ADP binding"/>
    <property type="evidence" value="ECO:0007669"/>
    <property type="project" value="InterPro"/>
</dbReference>
<keyword evidence="9" id="KW-1185">Reference proteome</keyword>
<dbReference type="PANTHER" id="PTHR23155">
    <property type="entry name" value="DISEASE RESISTANCE PROTEIN RP"/>
    <property type="match status" value="1"/>
</dbReference>
<reference evidence="8" key="1">
    <citation type="submission" date="2020-10" db="EMBL/GenBank/DDBJ databases">
        <authorList>
            <person name="Han B."/>
            <person name="Lu T."/>
            <person name="Zhao Q."/>
            <person name="Huang X."/>
            <person name="Zhao Y."/>
        </authorList>
    </citation>
    <scope>NUCLEOTIDE SEQUENCE</scope>
</reference>
<dbReference type="InterPro" id="IPR058922">
    <property type="entry name" value="WHD_DRP"/>
</dbReference>
<dbReference type="Pfam" id="PF23559">
    <property type="entry name" value="WHD_DRP"/>
    <property type="match status" value="1"/>
</dbReference>
<evidence type="ECO:0000259" key="7">
    <source>
        <dbReference type="Pfam" id="PF23598"/>
    </source>
</evidence>
<dbReference type="InterPro" id="IPR032675">
    <property type="entry name" value="LRR_dom_sf"/>
</dbReference>
<feature type="domain" description="Endonuclease/exonuclease/phosphatase" evidence="5">
    <location>
        <begin position="599"/>
        <end position="817"/>
    </location>
</feature>
<evidence type="ECO:0000256" key="2">
    <source>
        <dbReference type="ARBA" id="ARBA00022821"/>
    </source>
</evidence>
<feature type="compositionally biased region" description="Low complexity" evidence="3">
    <location>
        <begin position="262"/>
        <end position="273"/>
    </location>
</feature>
<dbReference type="Proteomes" id="UP000604825">
    <property type="component" value="Unassembled WGS sequence"/>
</dbReference>
<gene>
    <name evidence="8" type="ORF">NCGR_LOCUS40858</name>
</gene>
<feature type="region of interest" description="Disordered" evidence="3">
    <location>
        <begin position="206"/>
        <end position="279"/>
    </location>
</feature>
<accession>A0A811QIL7</accession>
<dbReference type="Gene3D" id="3.60.10.10">
    <property type="entry name" value="Endonuclease/exonuclease/phosphatase"/>
    <property type="match status" value="1"/>
</dbReference>
<proteinExistence type="predicted"/>
<comment type="caution">
    <text evidence="8">The sequence shown here is derived from an EMBL/GenBank/DDBJ whole genome shotgun (WGS) entry which is preliminary data.</text>
</comment>
<dbReference type="InterPro" id="IPR036388">
    <property type="entry name" value="WH-like_DNA-bd_sf"/>
</dbReference>
<dbReference type="Gene3D" id="3.80.10.10">
    <property type="entry name" value="Ribonuclease Inhibitor"/>
    <property type="match status" value="1"/>
</dbReference>
<organism evidence="8 9">
    <name type="scientific">Miscanthus lutarioriparius</name>
    <dbReference type="NCBI Taxonomy" id="422564"/>
    <lineage>
        <taxon>Eukaryota</taxon>
        <taxon>Viridiplantae</taxon>
        <taxon>Streptophyta</taxon>
        <taxon>Embryophyta</taxon>
        <taxon>Tracheophyta</taxon>
        <taxon>Spermatophyta</taxon>
        <taxon>Magnoliopsida</taxon>
        <taxon>Liliopsida</taxon>
        <taxon>Poales</taxon>
        <taxon>Poaceae</taxon>
        <taxon>PACMAD clade</taxon>
        <taxon>Panicoideae</taxon>
        <taxon>Andropogonodae</taxon>
        <taxon>Andropogoneae</taxon>
        <taxon>Saccharinae</taxon>
        <taxon>Miscanthus</taxon>
    </lineage>
</organism>
<evidence type="ECO:0000259" key="6">
    <source>
        <dbReference type="Pfam" id="PF23559"/>
    </source>
</evidence>
<dbReference type="GO" id="GO:0009626">
    <property type="term" value="P:plant-type hypersensitive response"/>
    <property type="evidence" value="ECO:0007669"/>
    <property type="project" value="UniProtKB-ARBA"/>
</dbReference>
<dbReference type="SUPFAM" id="SSF56219">
    <property type="entry name" value="DNase I-like"/>
    <property type="match status" value="1"/>
</dbReference>
<evidence type="ECO:0000313" key="8">
    <source>
        <dbReference type="EMBL" id="CAD6257373.1"/>
    </source>
</evidence>
<feature type="domain" description="Disease resistance R13L4/SHOC-2-like LRR" evidence="7">
    <location>
        <begin position="1310"/>
        <end position="1465"/>
    </location>
</feature>
<dbReference type="GO" id="GO:0003824">
    <property type="term" value="F:catalytic activity"/>
    <property type="evidence" value="ECO:0007669"/>
    <property type="project" value="InterPro"/>
</dbReference>
<dbReference type="GO" id="GO:0042742">
    <property type="term" value="P:defense response to bacterium"/>
    <property type="evidence" value="ECO:0007669"/>
    <property type="project" value="UniProtKB-ARBA"/>
</dbReference>
<feature type="compositionally biased region" description="Basic residues" evidence="3">
    <location>
        <begin position="357"/>
        <end position="369"/>
    </location>
</feature>
<dbReference type="Gene3D" id="3.40.50.300">
    <property type="entry name" value="P-loop containing nucleotide triphosphate hydrolases"/>
    <property type="match status" value="1"/>
</dbReference>
<dbReference type="Gene3D" id="1.10.10.10">
    <property type="entry name" value="Winged helix-like DNA-binding domain superfamily/Winged helix DNA-binding domain"/>
    <property type="match status" value="1"/>
</dbReference>
<evidence type="ECO:0000313" key="9">
    <source>
        <dbReference type="Proteomes" id="UP000604825"/>
    </source>
</evidence>
<feature type="domain" description="NB-ARC" evidence="4">
    <location>
        <begin position="113"/>
        <end position="173"/>
    </location>
</feature>
<evidence type="ECO:0000259" key="5">
    <source>
        <dbReference type="Pfam" id="PF03372"/>
    </source>
</evidence>